<comment type="caution">
    <text evidence="4">The sequence shown here is derived from an EMBL/GenBank/DDBJ whole genome shotgun (WGS) entry which is preliminary data.</text>
</comment>
<keyword evidence="5" id="KW-1185">Reference proteome</keyword>
<gene>
    <name evidence="4" type="ORF">A4G28_10025</name>
</gene>
<sequence length="213" mass="23603">MQAGQNRGRWTGVPLEDRHAVRRENLIAAGVQLLGEKDGPALTVRAVCRKAALTERYFYESFTDRDHFVRAVYDDVCTRAMATLMSAHTAREAVERFVALMVDDPVRGRVLLLAPTVEPVLTRSGAEWMPNFIELLQRKLSRIVDPVVQKLVATSLIGALTGLFTAYLNGQLGATRQQFIDYCVDMLLNAAASHVPHRPGHEAGHSTAARPRD</sequence>
<name>A0A162D744_9MYCO</name>
<dbReference type="PANTHER" id="PTHR43479:SF11">
    <property type="entry name" value="ACREF_ENVCD OPERON REPRESSOR-RELATED"/>
    <property type="match status" value="1"/>
</dbReference>
<evidence type="ECO:0000256" key="1">
    <source>
        <dbReference type="ARBA" id="ARBA00023125"/>
    </source>
</evidence>
<accession>A0A162D744</accession>
<feature type="domain" description="HTH tetR-type" evidence="3">
    <location>
        <begin position="20"/>
        <end position="80"/>
    </location>
</feature>
<dbReference type="PROSITE" id="PS50977">
    <property type="entry name" value="HTH_TETR_2"/>
    <property type="match status" value="1"/>
</dbReference>
<dbReference type="EMBL" id="LWCI01000098">
    <property type="protein sequence ID" value="KZS63514.1"/>
    <property type="molecule type" value="Genomic_DNA"/>
</dbReference>
<dbReference type="InterPro" id="IPR001647">
    <property type="entry name" value="HTH_TetR"/>
</dbReference>
<evidence type="ECO:0000259" key="3">
    <source>
        <dbReference type="PROSITE" id="PS50977"/>
    </source>
</evidence>
<dbReference type="SUPFAM" id="SSF46689">
    <property type="entry name" value="Homeodomain-like"/>
    <property type="match status" value="1"/>
</dbReference>
<evidence type="ECO:0000313" key="4">
    <source>
        <dbReference type="EMBL" id="KZS63514.1"/>
    </source>
</evidence>
<feature type="DNA-binding region" description="H-T-H motif" evidence="2">
    <location>
        <begin position="43"/>
        <end position="62"/>
    </location>
</feature>
<dbReference type="PANTHER" id="PTHR43479">
    <property type="entry name" value="ACREF/ENVCD OPERON REPRESSOR-RELATED"/>
    <property type="match status" value="1"/>
</dbReference>
<dbReference type="GO" id="GO:0003677">
    <property type="term" value="F:DNA binding"/>
    <property type="evidence" value="ECO:0007669"/>
    <property type="project" value="UniProtKB-UniRule"/>
</dbReference>
<dbReference type="AlphaFoldDB" id="A0A162D744"/>
<dbReference type="RefSeq" id="WP_075510031.1">
    <property type="nucleotide sequence ID" value="NZ_CP089224.1"/>
</dbReference>
<keyword evidence="1 2" id="KW-0238">DNA-binding</keyword>
<proteinExistence type="predicted"/>
<evidence type="ECO:0000313" key="5">
    <source>
        <dbReference type="Proteomes" id="UP000077342"/>
    </source>
</evidence>
<evidence type="ECO:0000256" key="2">
    <source>
        <dbReference type="PROSITE-ProRule" id="PRU00335"/>
    </source>
</evidence>
<dbReference type="Gene3D" id="1.10.357.10">
    <property type="entry name" value="Tetracycline Repressor, domain 2"/>
    <property type="match status" value="1"/>
</dbReference>
<dbReference type="InterPro" id="IPR009057">
    <property type="entry name" value="Homeodomain-like_sf"/>
</dbReference>
<dbReference type="InterPro" id="IPR050624">
    <property type="entry name" value="HTH-type_Tx_Regulator"/>
</dbReference>
<organism evidence="4 5">
    <name type="scientific">Mycobacterium ostraviense</name>
    <dbReference type="NCBI Taxonomy" id="2738409"/>
    <lineage>
        <taxon>Bacteria</taxon>
        <taxon>Bacillati</taxon>
        <taxon>Actinomycetota</taxon>
        <taxon>Actinomycetes</taxon>
        <taxon>Mycobacteriales</taxon>
        <taxon>Mycobacteriaceae</taxon>
        <taxon>Mycobacterium</taxon>
    </lineage>
</organism>
<dbReference type="Proteomes" id="UP000077342">
    <property type="component" value="Unassembled WGS sequence"/>
</dbReference>
<reference evidence="5" key="1">
    <citation type="submission" date="2016-04" db="EMBL/GenBank/DDBJ databases">
        <authorList>
            <person name="Strapagiel D."/>
            <person name="Borowka P."/>
            <person name="Marciniak B."/>
            <person name="Bakula Z."/>
            <person name="Van Ingen J."/>
            <person name="Safianowska A."/>
            <person name="Dziadek J."/>
            <person name="Jagielski T."/>
        </authorList>
    </citation>
    <scope>NUCLEOTIDE SEQUENCE [LARGE SCALE GENOMIC DNA]</scope>
    <source>
        <strain evidence="5">1010001458</strain>
    </source>
</reference>
<protein>
    <submittedName>
        <fullName evidence="4">TetR family transcriptional regulator</fullName>
    </submittedName>
</protein>